<dbReference type="EMBL" id="AFNW01000613">
    <property type="protein sequence ID" value="EKJ67903.1"/>
    <property type="molecule type" value="Genomic_DNA"/>
</dbReference>
<proteinExistence type="predicted"/>
<gene>
    <name evidence="1" type="ORF">FPSE_11912</name>
</gene>
<accession>K3V7U8</accession>
<organism evidence="1 2">
    <name type="scientific">Fusarium pseudograminearum (strain CS3096)</name>
    <name type="common">Wheat and barley crown-rot fungus</name>
    <dbReference type="NCBI Taxonomy" id="1028729"/>
    <lineage>
        <taxon>Eukaryota</taxon>
        <taxon>Fungi</taxon>
        <taxon>Dikarya</taxon>
        <taxon>Ascomycota</taxon>
        <taxon>Pezizomycotina</taxon>
        <taxon>Sordariomycetes</taxon>
        <taxon>Hypocreomycetidae</taxon>
        <taxon>Hypocreales</taxon>
        <taxon>Nectriaceae</taxon>
        <taxon>Fusarium</taxon>
    </lineage>
</organism>
<dbReference type="Proteomes" id="UP000007978">
    <property type="component" value="Chromosome 1"/>
</dbReference>
<dbReference type="KEGG" id="fpu:FPSE_11912"/>
<evidence type="ECO:0000313" key="1">
    <source>
        <dbReference type="EMBL" id="EKJ67903.1"/>
    </source>
</evidence>
<keyword evidence="2" id="KW-1185">Reference proteome</keyword>
<reference evidence="1 2" key="1">
    <citation type="journal article" date="2012" name="PLoS Pathog.">
        <title>Comparative pathogenomics reveals horizontally acquired novel virulence genes in fungi infecting cereal hosts.</title>
        <authorList>
            <person name="Gardiner D.M."/>
            <person name="McDonald M.C."/>
            <person name="Covarelli L."/>
            <person name="Solomon P.S."/>
            <person name="Rusu A.G."/>
            <person name="Marshall M."/>
            <person name="Kazan K."/>
            <person name="Chakraborty S."/>
            <person name="McDonald B.A."/>
            <person name="Manners J.M."/>
        </authorList>
    </citation>
    <scope>NUCLEOTIDE SEQUENCE [LARGE SCALE GENOMIC DNA]</scope>
    <source>
        <strain evidence="1 2">CS3096</strain>
    </source>
</reference>
<evidence type="ECO:0000313" key="2">
    <source>
        <dbReference type="Proteomes" id="UP000007978"/>
    </source>
</evidence>
<sequence>MAIFGNREFTNSMLLYCFLRYVTVIGLHH</sequence>
<protein>
    <submittedName>
        <fullName evidence="1">Uncharacterized protein</fullName>
    </submittedName>
</protein>
<name>K3V7U8_FUSPC</name>
<dbReference type="HOGENOM" id="CLU_3410665_0_0_1"/>
<dbReference type="AlphaFoldDB" id="K3V7U8"/>
<dbReference type="GeneID" id="20370529"/>
<dbReference type="RefSeq" id="XP_009263304.1">
    <property type="nucleotide sequence ID" value="XM_009265029.1"/>
</dbReference>
<comment type="caution">
    <text evidence="1">The sequence shown here is derived from an EMBL/GenBank/DDBJ whole genome shotgun (WGS) entry which is preliminary data.</text>
</comment>